<feature type="region of interest" description="Disordered" evidence="1">
    <location>
        <begin position="1"/>
        <end position="49"/>
    </location>
</feature>
<dbReference type="Proteomes" id="UP000301309">
    <property type="component" value="Unassembled WGS sequence"/>
</dbReference>
<keyword evidence="3" id="KW-1185">Reference proteome</keyword>
<evidence type="ECO:0000313" key="2">
    <source>
        <dbReference type="EMBL" id="GDY57775.1"/>
    </source>
</evidence>
<feature type="compositionally biased region" description="Basic and acidic residues" evidence="1">
    <location>
        <begin position="15"/>
        <end position="49"/>
    </location>
</feature>
<protein>
    <submittedName>
        <fullName evidence="2">Uncharacterized protein</fullName>
    </submittedName>
</protein>
<dbReference type="EMBL" id="BJHW01000001">
    <property type="protein sequence ID" value="GDY57775.1"/>
    <property type="molecule type" value="Genomic_DNA"/>
</dbReference>
<proteinExistence type="predicted"/>
<evidence type="ECO:0000256" key="1">
    <source>
        <dbReference type="SAM" id="MobiDB-lite"/>
    </source>
</evidence>
<dbReference type="AlphaFoldDB" id="A0A4D4L9J0"/>
<comment type="caution">
    <text evidence="2">The sequence shown here is derived from an EMBL/GenBank/DDBJ whole genome shotgun (WGS) entry which is preliminary data.</text>
</comment>
<reference evidence="2 3" key="1">
    <citation type="journal article" date="2020" name="Int. J. Syst. Evol. Microbiol.">
        <title>Reclassification of Streptomyces castelarensis and Streptomyces sporoclivatus as later heterotypic synonyms of Streptomyces antimycoticus.</title>
        <authorList>
            <person name="Komaki H."/>
            <person name="Tamura T."/>
        </authorList>
    </citation>
    <scope>NUCLEOTIDE SEQUENCE [LARGE SCALE GENOMIC DNA]</scope>
    <source>
        <strain evidence="2 3">NBRC 13459</strain>
    </source>
</reference>
<accession>A0A4D4L9J0</accession>
<evidence type="ECO:0000313" key="3">
    <source>
        <dbReference type="Proteomes" id="UP000301309"/>
    </source>
</evidence>
<sequence>MFGRPGAGPGAWRKLSRDDRGERERETHELDRAERLAEHDGAEDRGHQR</sequence>
<name>A0A4D4L9J0_STRVO</name>
<organism evidence="2 3">
    <name type="scientific">Streptomyces violaceusniger</name>
    <dbReference type="NCBI Taxonomy" id="68280"/>
    <lineage>
        <taxon>Bacteria</taxon>
        <taxon>Bacillati</taxon>
        <taxon>Actinomycetota</taxon>
        <taxon>Actinomycetes</taxon>
        <taxon>Kitasatosporales</taxon>
        <taxon>Streptomycetaceae</taxon>
        <taxon>Streptomyces</taxon>
        <taxon>Streptomyces violaceusniger group</taxon>
    </lineage>
</organism>
<gene>
    <name evidence="2" type="ORF">SVIO_083980</name>
</gene>